<dbReference type="PANTHER" id="PTHR22847:SF637">
    <property type="entry name" value="WD REPEAT DOMAIN 5B"/>
    <property type="match status" value="1"/>
</dbReference>
<dbReference type="InterPro" id="IPR015943">
    <property type="entry name" value="WD40/YVTN_repeat-like_dom_sf"/>
</dbReference>
<protein>
    <submittedName>
        <fullName evidence="6">Mitochondrial fission protein</fullName>
    </submittedName>
</protein>
<proteinExistence type="predicted"/>
<dbReference type="CDD" id="cd00200">
    <property type="entry name" value="WD40"/>
    <property type="match status" value="1"/>
</dbReference>
<dbReference type="InterPro" id="IPR001680">
    <property type="entry name" value="WD40_rpt"/>
</dbReference>
<feature type="repeat" description="WD" evidence="3">
    <location>
        <begin position="535"/>
        <end position="557"/>
    </location>
</feature>
<feature type="repeat" description="WD" evidence="3">
    <location>
        <begin position="558"/>
        <end position="597"/>
    </location>
</feature>
<name>A0A9P6W872_MAUEX</name>
<evidence type="ECO:0000256" key="2">
    <source>
        <dbReference type="ARBA" id="ARBA00022737"/>
    </source>
</evidence>
<evidence type="ECO:0000256" key="1">
    <source>
        <dbReference type="ARBA" id="ARBA00022574"/>
    </source>
</evidence>
<dbReference type="PROSITE" id="PS00678">
    <property type="entry name" value="WD_REPEATS_1"/>
    <property type="match status" value="3"/>
</dbReference>
<dbReference type="OrthoDB" id="496at2759"/>
<evidence type="ECO:0000256" key="5">
    <source>
        <dbReference type="SAM" id="MobiDB-lite"/>
    </source>
</evidence>
<keyword evidence="7" id="KW-1185">Reference proteome</keyword>
<sequence length="687" mass="77427">MADSNISKRKTNNKQVELSHTRSKSNTTQLQTRQNNTKSNYFKSFLHNLFFSFLKKLPNITFQNIGLAQTGADYFNNYNCNLKGTFLILSTINDMFLTEESLHSKPLSDQELERTITGRVDPSLYQGFKNTLASSNIQPSVSDTPEDISSYKNDISIELNIDTEAIERSYSLKALDNISSGIFQKLNYFDIQKASLQKDIDDLNLKLEEIKIKRNRIAKRIDGVNDIELYLKNTVVTITGRKEFIRAYGITNDTSTETTSEQDILEGNLLRDFLGSDKDDHERMRFGSDIDTASSTPTSVAIETMPPLNYETSLNSNRSHTDPHNKLFIAPLKRRNYISQSFHSHYPEGSAIAKFNKAHEDKVTCIDFDFPFGTLSTAGYLDPVVKLWDLSKRQQVGELKGHMASINCLQMDPKYNVAITGSKDATLKVWNVDIAVEQYMNDVSGVVPLMNNKPCVYTFDTHTDEVTSLSYDDNNLVSGSKDKTIRQWDLNTGKCIQIINLNTSLSNRTFKVDLPLSSNPEPPIIGALQCFDAAMATGTRDGVVRLWDLRIGKVVRSLQGHENAISALQFDSSLLVSGSFDKTVKIWDLGSGTVIDSYSYDNPVSSLSFDDKNITIATNDATPRVINRENGKHWEFDDTPDTTSTSSFVKYNEGYMVEGRNNGDINVWSIQKYLHTQLNNKYTKSEL</sequence>
<dbReference type="EMBL" id="PUHR01000097">
    <property type="protein sequence ID" value="KAG0667460.1"/>
    <property type="molecule type" value="Genomic_DNA"/>
</dbReference>
<reference evidence="6 7" key="1">
    <citation type="submission" date="2020-11" db="EMBL/GenBank/DDBJ databases">
        <title>Kefir isolates.</title>
        <authorList>
            <person name="Marcisauskas S."/>
            <person name="Kim Y."/>
            <person name="Blasche S."/>
        </authorList>
    </citation>
    <scope>NUCLEOTIDE SEQUENCE [LARGE SCALE GENOMIC DNA]</scope>
    <source>
        <strain evidence="6 7">OG2</strain>
    </source>
</reference>
<dbReference type="InterPro" id="IPR036322">
    <property type="entry name" value="WD40_repeat_dom_sf"/>
</dbReference>
<evidence type="ECO:0000256" key="4">
    <source>
        <dbReference type="SAM" id="Coils"/>
    </source>
</evidence>
<gene>
    <name evidence="6" type="primary">MDV1_2</name>
    <name evidence="6" type="ORF">C6P45_005478</name>
</gene>
<dbReference type="GO" id="GO:1990234">
    <property type="term" value="C:transferase complex"/>
    <property type="evidence" value="ECO:0007669"/>
    <property type="project" value="UniProtKB-ARBA"/>
</dbReference>
<dbReference type="SMART" id="SM00320">
    <property type="entry name" value="WD40"/>
    <property type="match status" value="6"/>
</dbReference>
<evidence type="ECO:0000313" key="6">
    <source>
        <dbReference type="EMBL" id="KAG0667460.1"/>
    </source>
</evidence>
<evidence type="ECO:0000313" key="7">
    <source>
        <dbReference type="Proteomes" id="UP000750334"/>
    </source>
</evidence>
<dbReference type="Proteomes" id="UP000750334">
    <property type="component" value="Unassembled WGS sequence"/>
</dbReference>
<dbReference type="InterPro" id="IPR019775">
    <property type="entry name" value="WD40_repeat_CS"/>
</dbReference>
<dbReference type="Gene3D" id="6.10.280.220">
    <property type="match status" value="1"/>
</dbReference>
<dbReference type="PROSITE" id="PS50294">
    <property type="entry name" value="WD_REPEATS_REGION"/>
    <property type="match status" value="3"/>
</dbReference>
<dbReference type="PROSITE" id="PS50082">
    <property type="entry name" value="WD_REPEATS_2"/>
    <property type="match status" value="5"/>
</dbReference>
<organism evidence="6 7">
    <name type="scientific">Maudiozyma exigua</name>
    <name type="common">Yeast</name>
    <name type="synonym">Kazachstania exigua</name>
    <dbReference type="NCBI Taxonomy" id="34358"/>
    <lineage>
        <taxon>Eukaryota</taxon>
        <taxon>Fungi</taxon>
        <taxon>Dikarya</taxon>
        <taxon>Ascomycota</taxon>
        <taxon>Saccharomycotina</taxon>
        <taxon>Saccharomycetes</taxon>
        <taxon>Saccharomycetales</taxon>
        <taxon>Saccharomycetaceae</taxon>
        <taxon>Maudiozyma</taxon>
    </lineage>
</organism>
<dbReference type="InterPro" id="IPR020472">
    <property type="entry name" value="WD40_PAC1"/>
</dbReference>
<dbReference type="Pfam" id="PF00400">
    <property type="entry name" value="WD40"/>
    <property type="match status" value="4"/>
</dbReference>
<keyword evidence="2" id="KW-0677">Repeat</keyword>
<feature type="repeat" description="WD" evidence="3">
    <location>
        <begin position="459"/>
        <end position="498"/>
    </location>
</feature>
<dbReference type="PANTHER" id="PTHR22847">
    <property type="entry name" value="WD40 REPEAT PROTEIN"/>
    <property type="match status" value="1"/>
</dbReference>
<dbReference type="Gene3D" id="2.130.10.10">
    <property type="entry name" value="YVTN repeat-like/Quinoprotein amine dehydrogenase"/>
    <property type="match status" value="2"/>
</dbReference>
<feature type="repeat" description="WD" evidence="3">
    <location>
        <begin position="399"/>
        <end position="433"/>
    </location>
</feature>
<feature type="repeat" description="WD" evidence="3">
    <location>
        <begin position="356"/>
        <end position="398"/>
    </location>
</feature>
<dbReference type="PRINTS" id="PR00320">
    <property type="entry name" value="GPROTEINBRPT"/>
</dbReference>
<accession>A0A9P6W872</accession>
<dbReference type="SUPFAM" id="SSF50978">
    <property type="entry name" value="WD40 repeat-like"/>
    <property type="match status" value="1"/>
</dbReference>
<comment type="caution">
    <text evidence="6">The sequence shown here is derived from an EMBL/GenBank/DDBJ whole genome shotgun (WGS) entry which is preliminary data.</text>
</comment>
<dbReference type="AlphaFoldDB" id="A0A9P6W872"/>
<keyword evidence="4" id="KW-0175">Coiled coil</keyword>
<evidence type="ECO:0000256" key="3">
    <source>
        <dbReference type="PROSITE-ProRule" id="PRU00221"/>
    </source>
</evidence>
<keyword evidence="1 3" id="KW-0853">WD repeat</keyword>
<feature type="coiled-coil region" evidence="4">
    <location>
        <begin position="193"/>
        <end position="220"/>
    </location>
</feature>
<feature type="region of interest" description="Disordered" evidence="5">
    <location>
        <begin position="1"/>
        <end position="34"/>
    </location>
</feature>